<name>A0A0C3DPB4_9AGAM</name>
<sequence>MEAGREAFIAPNLDKRTVSSEDTLKVNILRFIFIMSSNTSNVCQLGEGYFSMKVNGESVVVNSGNDVMADKSGKPTRFYIKKFESGDVCTYVIYDADKSKYAEYHDQGWTIYMTDSGAPRNWTITLVKDSIYTIQPGPPSIMAWAAPYDKSGQIVLIQKQTGSPEQEFTITPA</sequence>
<keyword evidence="2" id="KW-1185">Reference proteome</keyword>
<gene>
    <name evidence="1" type="ORF">SCLCIDRAFT_1219102</name>
</gene>
<organism evidence="1 2">
    <name type="scientific">Scleroderma citrinum Foug A</name>
    <dbReference type="NCBI Taxonomy" id="1036808"/>
    <lineage>
        <taxon>Eukaryota</taxon>
        <taxon>Fungi</taxon>
        <taxon>Dikarya</taxon>
        <taxon>Basidiomycota</taxon>
        <taxon>Agaricomycotina</taxon>
        <taxon>Agaricomycetes</taxon>
        <taxon>Agaricomycetidae</taxon>
        <taxon>Boletales</taxon>
        <taxon>Sclerodermatineae</taxon>
        <taxon>Sclerodermataceae</taxon>
        <taxon>Scleroderma</taxon>
    </lineage>
</organism>
<protein>
    <submittedName>
        <fullName evidence="1">Uncharacterized protein</fullName>
    </submittedName>
</protein>
<evidence type="ECO:0000313" key="1">
    <source>
        <dbReference type="EMBL" id="KIM57836.1"/>
    </source>
</evidence>
<dbReference type="AlphaFoldDB" id="A0A0C3DPB4"/>
<dbReference type="EMBL" id="KN822095">
    <property type="protein sequence ID" value="KIM57836.1"/>
    <property type="molecule type" value="Genomic_DNA"/>
</dbReference>
<proteinExistence type="predicted"/>
<evidence type="ECO:0000313" key="2">
    <source>
        <dbReference type="Proteomes" id="UP000053989"/>
    </source>
</evidence>
<reference evidence="1 2" key="1">
    <citation type="submission" date="2014-04" db="EMBL/GenBank/DDBJ databases">
        <authorList>
            <consortium name="DOE Joint Genome Institute"/>
            <person name="Kuo A."/>
            <person name="Kohler A."/>
            <person name="Nagy L.G."/>
            <person name="Floudas D."/>
            <person name="Copeland A."/>
            <person name="Barry K.W."/>
            <person name="Cichocki N."/>
            <person name="Veneault-Fourrey C."/>
            <person name="LaButti K."/>
            <person name="Lindquist E.A."/>
            <person name="Lipzen A."/>
            <person name="Lundell T."/>
            <person name="Morin E."/>
            <person name="Murat C."/>
            <person name="Sun H."/>
            <person name="Tunlid A."/>
            <person name="Henrissat B."/>
            <person name="Grigoriev I.V."/>
            <person name="Hibbett D.S."/>
            <person name="Martin F."/>
            <person name="Nordberg H.P."/>
            <person name="Cantor M.N."/>
            <person name="Hua S.X."/>
        </authorList>
    </citation>
    <scope>NUCLEOTIDE SEQUENCE [LARGE SCALE GENOMIC DNA]</scope>
    <source>
        <strain evidence="1 2">Foug A</strain>
    </source>
</reference>
<reference evidence="2" key="2">
    <citation type="submission" date="2015-01" db="EMBL/GenBank/DDBJ databases">
        <title>Evolutionary Origins and Diversification of the Mycorrhizal Mutualists.</title>
        <authorList>
            <consortium name="DOE Joint Genome Institute"/>
            <consortium name="Mycorrhizal Genomics Consortium"/>
            <person name="Kohler A."/>
            <person name="Kuo A."/>
            <person name="Nagy L.G."/>
            <person name="Floudas D."/>
            <person name="Copeland A."/>
            <person name="Barry K.W."/>
            <person name="Cichocki N."/>
            <person name="Veneault-Fourrey C."/>
            <person name="LaButti K."/>
            <person name="Lindquist E.A."/>
            <person name="Lipzen A."/>
            <person name="Lundell T."/>
            <person name="Morin E."/>
            <person name="Murat C."/>
            <person name="Riley R."/>
            <person name="Ohm R."/>
            <person name="Sun H."/>
            <person name="Tunlid A."/>
            <person name="Henrissat B."/>
            <person name="Grigoriev I.V."/>
            <person name="Hibbett D.S."/>
            <person name="Martin F."/>
        </authorList>
    </citation>
    <scope>NUCLEOTIDE SEQUENCE [LARGE SCALE GENOMIC DNA]</scope>
    <source>
        <strain evidence="2">Foug A</strain>
    </source>
</reference>
<dbReference type="Proteomes" id="UP000053989">
    <property type="component" value="Unassembled WGS sequence"/>
</dbReference>
<accession>A0A0C3DPB4</accession>
<dbReference type="InParanoid" id="A0A0C3DPB4"/>
<dbReference type="HOGENOM" id="CLU_132229_0_0_1"/>